<evidence type="ECO:0000259" key="3">
    <source>
        <dbReference type="PROSITE" id="PS51295"/>
    </source>
</evidence>
<reference evidence="5" key="1">
    <citation type="submission" date="2019-11" db="EMBL/GenBank/DDBJ databases">
        <title>Isolation and characterization of two novel species in the genus Thiomicrorhabdus.</title>
        <authorList>
            <person name="Mochizuki J."/>
            <person name="Kojima H."/>
            <person name="Fukui M."/>
        </authorList>
    </citation>
    <scope>NUCLEOTIDE SEQUENCE [LARGE SCALE GENOMIC DNA]</scope>
    <source>
        <strain evidence="5">aks77</strain>
    </source>
</reference>
<evidence type="ECO:0000256" key="2">
    <source>
        <dbReference type="PROSITE-ProRule" id="PRU00626"/>
    </source>
</evidence>
<protein>
    <recommendedName>
        <fullName evidence="3">CRM domain-containing protein</fullName>
    </recommendedName>
</protein>
<gene>
    <name evidence="4" type="ORF">THMIRHAS_17460</name>
</gene>
<dbReference type="PROSITE" id="PS51295">
    <property type="entry name" value="CRM"/>
    <property type="match status" value="1"/>
</dbReference>
<keyword evidence="1 2" id="KW-0694">RNA-binding</keyword>
<dbReference type="AlphaFoldDB" id="A0A6F8PW51"/>
<dbReference type="EMBL" id="AP021889">
    <property type="protein sequence ID" value="BBP46373.1"/>
    <property type="molecule type" value="Genomic_DNA"/>
</dbReference>
<dbReference type="KEGG" id="tse:THMIRHAS_17460"/>
<feature type="domain" description="CRM" evidence="3">
    <location>
        <begin position="1"/>
        <end position="77"/>
    </location>
</feature>
<sequence length="80" mass="8721">MIIIGGNGLTDGLMAELESTLAHHELLKIKIAFGEREDRSGIIQNILQQTGALLVQSIGKTCVIFRQKAQDSAFSDLPKK</sequence>
<dbReference type="GO" id="GO:0003723">
    <property type="term" value="F:RNA binding"/>
    <property type="evidence" value="ECO:0007669"/>
    <property type="project" value="UniProtKB-UniRule"/>
</dbReference>
<dbReference type="InterPro" id="IPR035920">
    <property type="entry name" value="YhbY-like_sf"/>
</dbReference>
<evidence type="ECO:0000313" key="5">
    <source>
        <dbReference type="Proteomes" id="UP000501726"/>
    </source>
</evidence>
<evidence type="ECO:0000256" key="1">
    <source>
        <dbReference type="ARBA" id="ARBA00022884"/>
    </source>
</evidence>
<dbReference type="PANTHER" id="PTHR40065">
    <property type="entry name" value="RNA-BINDING PROTEIN YHBY"/>
    <property type="match status" value="1"/>
</dbReference>
<accession>A0A6F8PW51</accession>
<dbReference type="Gene3D" id="3.30.110.60">
    <property type="entry name" value="YhbY-like"/>
    <property type="match status" value="1"/>
</dbReference>
<dbReference type="SMART" id="SM01103">
    <property type="entry name" value="CRS1_YhbY"/>
    <property type="match status" value="1"/>
</dbReference>
<organism evidence="4 5">
    <name type="scientific">Thiosulfatimonas sediminis</name>
    <dbReference type="NCBI Taxonomy" id="2675054"/>
    <lineage>
        <taxon>Bacteria</taxon>
        <taxon>Pseudomonadati</taxon>
        <taxon>Pseudomonadota</taxon>
        <taxon>Gammaproteobacteria</taxon>
        <taxon>Thiotrichales</taxon>
        <taxon>Piscirickettsiaceae</taxon>
        <taxon>Thiosulfatimonas</taxon>
    </lineage>
</organism>
<dbReference type="InterPro" id="IPR051925">
    <property type="entry name" value="RNA-binding_domain"/>
</dbReference>
<dbReference type="Pfam" id="PF01985">
    <property type="entry name" value="CRS1_YhbY"/>
    <property type="match status" value="1"/>
</dbReference>
<dbReference type="SUPFAM" id="SSF75471">
    <property type="entry name" value="YhbY-like"/>
    <property type="match status" value="1"/>
</dbReference>
<dbReference type="PANTHER" id="PTHR40065:SF3">
    <property type="entry name" value="RNA-BINDING PROTEIN YHBY"/>
    <property type="match status" value="1"/>
</dbReference>
<dbReference type="Proteomes" id="UP000501726">
    <property type="component" value="Chromosome"/>
</dbReference>
<dbReference type="InterPro" id="IPR001890">
    <property type="entry name" value="RNA-binding_CRM"/>
</dbReference>
<keyword evidence="5" id="KW-1185">Reference proteome</keyword>
<proteinExistence type="predicted"/>
<evidence type="ECO:0000313" key="4">
    <source>
        <dbReference type="EMBL" id="BBP46373.1"/>
    </source>
</evidence>
<name>A0A6F8PW51_9GAMM</name>